<evidence type="ECO:0000256" key="8">
    <source>
        <dbReference type="ARBA" id="ARBA00022833"/>
    </source>
</evidence>
<feature type="compositionally biased region" description="Low complexity" evidence="11">
    <location>
        <begin position="856"/>
        <end position="867"/>
    </location>
</feature>
<feature type="region of interest" description="Disordered" evidence="11">
    <location>
        <begin position="720"/>
        <end position="764"/>
    </location>
</feature>
<dbReference type="Proteomes" id="UP000265040">
    <property type="component" value="Chromosome 21"/>
</dbReference>
<accession>A0A3Q1H4Q9</accession>
<feature type="compositionally biased region" description="Low complexity" evidence="11">
    <location>
        <begin position="55"/>
        <end position="84"/>
    </location>
</feature>
<dbReference type="OrthoDB" id="392925at2759"/>
<dbReference type="GeneTree" id="ENSGT00940000155107"/>
<keyword evidence="6 10" id="KW-0863">Zinc-finger</keyword>
<reference evidence="13" key="3">
    <citation type="submission" date="2025-09" db="UniProtKB">
        <authorList>
            <consortium name="Ensembl"/>
        </authorList>
    </citation>
    <scope>IDENTIFICATION</scope>
</reference>
<evidence type="ECO:0000256" key="10">
    <source>
        <dbReference type="PROSITE-ProRule" id="PRU00723"/>
    </source>
</evidence>
<evidence type="ECO:0000259" key="12">
    <source>
        <dbReference type="PROSITE" id="PS50103"/>
    </source>
</evidence>
<dbReference type="CDD" id="cd18729">
    <property type="entry name" value="PIN_Zc3h12-like"/>
    <property type="match status" value="1"/>
</dbReference>
<evidence type="ECO:0000313" key="13">
    <source>
        <dbReference type="Ensembl" id="ENSATEP00000003277.2"/>
    </source>
</evidence>
<evidence type="ECO:0000256" key="6">
    <source>
        <dbReference type="ARBA" id="ARBA00022771"/>
    </source>
</evidence>
<dbReference type="InParanoid" id="A0A3Q1H4Q9"/>
<feature type="compositionally biased region" description="Basic residues" evidence="11">
    <location>
        <begin position="639"/>
        <end position="652"/>
    </location>
</feature>
<evidence type="ECO:0000256" key="5">
    <source>
        <dbReference type="ARBA" id="ARBA00022759"/>
    </source>
</evidence>
<feature type="domain" description="C3H1-type" evidence="12">
    <location>
        <begin position="407"/>
        <end position="432"/>
    </location>
</feature>
<dbReference type="InterPro" id="IPR040757">
    <property type="entry name" value="Regnase_1/ZC3H12_C"/>
</dbReference>
<evidence type="ECO:0000256" key="4">
    <source>
        <dbReference type="ARBA" id="ARBA00022723"/>
    </source>
</evidence>
<feature type="region of interest" description="Disordered" evidence="11">
    <location>
        <begin position="613"/>
        <end position="700"/>
    </location>
</feature>
<organism evidence="13 14">
    <name type="scientific">Anabas testudineus</name>
    <name type="common">Climbing perch</name>
    <name type="synonym">Anthias testudineus</name>
    <dbReference type="NCBI Taxonomy" id="64144"/>
    <lineage>
        <taxon>Eukaryota</taxon>
        <taxon>Metazoa</taxon>
        <taxon>Chordata</taxon>
        <taxon>Craniata</taxon>
        <taxon>Vertebrata</taxon>
        <taxon>Euteleostomi</taxon>
        <taxon>Actinopterygii</taxon>
        <taxon>Neopterygii</taxon>
        <taxon>Teleostei</taxon>
        <taxon>Neoteleostei</taxon>
        <taxon>Acanthomorphata</taxon>
        <taxon>Anabantaria</taxon>
        <taxon>Anabantiformes</taxon>
        <taxon>Anabantoidei</taxon>
        <taxon>Anabantidae</taxon>
        <taxon>Anabas</taxon>
    </lineage>
</organism>
<feature type="compositionally biased region" description="Basic and acidic residues" evidence="11">
    <location>
        <begin position="100"/>
        <end position="109"/>
    </location>
</feature>
<comment type="cofactor">
    <cofactor evidence="1">
        <name>Mg(2+)</name>
        <dbReference type="ChEBI" id="CHEBI:18420"/>
    </cofactor>
</comment>
<keyword evidence="14" id="KW-1185">Reference proteome</keyword>
<evidence type="ECO:0000313" key="14">
    <source>
        <dbReference type="Proteomes" id="UP000265040"/>
    </source>
</evidence>
<keyword evidence="9" id="KW-0460">Magnesium</keyword>
<keyword evidence="7" id="KW-0378">Hydrolase</keyword>
<reference evidence="13" key="2">
    <citation type="submission" date="2025-08" db="UniProtKB">
        <authorList>
            <consortium name="Ensembl"/>
        </authorList>
    </citation>
    <scope>IDENTIFICATION</scope>
</reference>
<keyword evidence="8 10" id="KW-0862">Zinc</keyword>
<keyword evidence="5" id="KW-0255">Endonuclease</keyword>
<dbReference type="Gene3D" id="3.40.50.11980">
    <property type="match status" value="1"/>
</dbReference>
<feature type="compositionally biased region" description="Low complexity" evidence="11">
    <location>
        <begin position="517"/>
        <end position="527"/>
    </location>
</feature>
<dbReference type="AlphaFoldDB" id="A0A3Q1H4Q9"/>
<keyword evidence="3" id="KW-0540">Nuclease</keyword>
<dbReference type="PANTHER" id="PTHR12876:SF36">
    <property type="entry name" value="RIBONUCLEASE ZC3H12C-RELATED"/>
    <property type="match status" value="1"/>
</dbReference>
<feature type="zinc finger region" description="C3H1-type" evidence="10">
    <location>
        <begin position="407"/>
        <end position="432"/>
    </location>
</feature>
<evidence type="ECO:0000256" key="2">
    <source>
        <dbReference type="ARBA" id="ARBA00010922"/>
    </source>
</evidence>
<dbReference type="GO" id="GO:0003729">
    <property type="term" value="F:mRNA binding"/>
    <property type="evidence" value="ECO:0007669"/>
    <property type="project" value="TreeGrafter"/>
</dbReference>
<dbReference type="GO" id="GO:0008270">
    <property type="term" value="F:zinc ion binding"/>
    <property type="evidence" value="ECO:0007669"/>
    <property type="project" value="UniProtKB-KW"/>
</dbReference>
<reference evidence="13" key="1">
    <citation type="submission" date="2021-04" db="EMBL/GenBank/DDBJ databases">
        <authorList>
            <consortium name="Wellcome Sanger Institute Data Sharing"/>
        </authorList>
    </citation>
    <scope>NUCLEOTIDE SEQUENCE [LARGE SCALE GENOMIC DNA]</scope>
</reference>
<evidence type="ECO:0000256" key="11">
    <source>
        <dbReference type="SAM" id="MobiDB-lite"/>
    </source>
</evidence>
<proteinExistence type="inferred from homology"/>
<evidence type="ECO:0000256" key="9">
    <source>
        <dbReference type="ARBA" id="ARBA00022842"/>
    </source>
</evidence>
<dbReference type="PROSITE" id="PS50103">
    <property type="entry name" value="ZF_C3H1"/>
    <property type="match status" value="1"/>
</dbReference>
<dbReference type="Pfam" id="PF11977">
    <property type="entry name" value="RNase_Zc3h12a"/>
    <property type="match status" value="1"/>
</dbReference>
<dbReference type="GO" id="GO:0005634">
    <property type="term" value="C:nucleus"/>
    <property type="evidence" value="ECO:0007669"/>
    <property type="project" value="TreeGrafter"/>
</dbReference>
<dbReference type="InterPro" id="IPR000571">
    <property type="entry name" value="Znf_CCCH"/>
</dbReference>
<evidence type="ECO:0000256" key="3">
    <source>
        <dbReference type="ARBA" id="ARBA00022722"/>
    </source>
</evidence>
<evidence type="ECO:0000256" key="7">
    <source>
        <dbReference type="ARBA" id="ARBA00022801"/>
    </source>
</evidence>
<name>A0A3Q1H4Q9_ANATE</name>
<feature type="compositionally biased region" description="Polar residues" evidence="11">
    <location>
        <begin position="126"/>
        <end position="138"/>
    </location>
</feature>
<sequence>MGLKNHLEDGTGHILSLGLDLDYLHVEGAERQGSLSIEMGAENIGVLQVRGNALSNSSTSIGSSSTGCSTRSSCSSSSSCSNFSDSEDERLQNVSSSRNAHQDRPHQHYPESSLVCQPDRLDMAPNRSSGDPPQTEMSPLTDPVTDCRTKVEFALKLGYSEELVLLVLRKLGPDALINDILGELVKLGTKTEVEQQGSPAVSQSSSTSSSSSLVCSSSSSNSSLDSYRLLCPSQLLDDKENLRPVVVDGSNVAMSHGDKEVFSCQGIQLAVDWFLERGHRDITVFVPAWRKEQSRPDALITDQEILRRLEKKKILVFTPSRRVQGRRVVCYDDRFIVKLAYESDGIIVSNDNYRDLANEKPEWKKFIDERLLMYSFVNDKFMPPDDPLGRHGPSLENFLRKRPVLAENRKQPCPYGKKCTYGHKCKFYHPERGNQPQRAVADELRASAKISSVASRGLLEDALMVKSQSSGQPEETAEVEQSQDRQKKLPNPSPRSTFEIQEDRLQVQSKVEGRGGSNNRSISSCSSFLGHPAPGGPPSSGSLDRWEHAGEIDGNSFRVAGVSGANQVDNYHRSESPELGYRTLVKAYSNLSLVVPQSPECFFPADLRAGSLPSDCSSEGSVSSDSFSPDPLLDDGPKCHRHHHHPPNHHHCSSQFSQPSSRVPPGLGQRLPHGYPVPLRRQYDFGLEDPPPSATSHVSPRPFKTSSVYIPPHFQHSSLSSFPGEFPAPPPQTSSVHSHPQSSPLRHNPRSSPWQEGGLQDSRVYEGSPLHSRRIYSGLNQQPQHPTSWDPHYQQSPKPCYDMFTSQSHSEVFEKGWQSPWGRQAHSSPRGLSASNLPPLPQVSLPPITSYKSHWPSQPQLQEPPSLGRFQDPRERMFVNLCGIFPPDLVRTIMTRYPYLMDAQELAAAILMEKAQRDS</sequence>
<feature type="region of interest" description="Disordered" evidence="11">
    <location>
        <begin position="54"/>
        <end position="143"/>
    </location>
</feature>
<dbReference type="InterPro" id="IPR051101">
    <property type="entry name" value="ZC3H12/N4BP1_RNase_Reg"/>
</dbReference>
<dbReference type="FunFam" id="3.40.50.11980:FF:000001">
    <property type="entry name" value="ZC3H12A isoform 1"/>
    <property type="match status" value="1"/>
</dbReference>
<feature type="compositionally biased region" description="Polar residues" evidence="11">
    <location>
        <begin position="733"/>
        <end position="754"/>
    </location>
</feature>
<evidence type="ECO:0000256" key="1">
    <source>
        <dbReference type="ARBA" id="ARBA00001946"/>
    </source>
</evidence>
<keyword evidence="4 10" id="KW-0479">Metal-binding</keyword>
<dbReference type="Pfam" id="PF18039">
    <property type="entry name" value="UBA_6"/>
    <property type="match status" value="1"/>
</dbReference>
<gene>
    <name evidence="13" type="primary">ZC3H12C</name>
</gene>
<dbReference type="STRING" id="64144.ENSATEP00000003277"/>
<feature type="compositionally biased region" description="Low complexity" evidence="11">
    <location>
        <begin position="613"/>
        <end position="631"/>
    </location>
</feature>
<feature type="region of interest" description="Disordered" evidence="11">
    <location>
        <begin position="815"/>
        <end position="869"/>
    </location>
</feature>
<dbReference type="GO" id="GO:0016787">
    <property type="term" value="F:hydrolase activity"/>
    <property type="evidence" value="ECO:0007669"/>
    <property type="project" value="UniProtKB-KW"/>
</dbReference>
<protein>
    <recommendedName>
        <fullName evidence="12">C3H1-type domain-containing protein</fullName>
    </recommendedName>
</protein>
<comment type="similarity">
    <text evidence="2">Belongs to the ZC3H12 family.</text>
</comment>
<dbReference type="Pfam" id="PF18561">
    <property type="entry name" value="Regnase_1_C"/>
    <property type="match status" value="1"/>
</dbReference>
<feature type="region of interest" description="Disordered" evidence="11">
    <location>
        <begin position="465"/>
        <end position="544"/>
    </location>
</feature>
<dbReference type="GO" id="GO:0004521">
    <property type="term" value="F:RNA endonuclease activity"/>
    <property type="evidence" value="ECO:0007669"/>
    <property type="project" value="TreeGrafter"/>
</dbReference>
<dbReference type="GO" id="GO:0036464">
    <property type="term" value="C:cytoplasmic ribonucleoprotein granule"/>
    <property type="evidence" value="ECO:0007669"/>
    <property type="project" value="TreeGrafter"/>
</dbReference>
<dbReference type="PANTHER" id="PTHR12876">
    <property type="entry name" value="N4BP1-RELATED"/>
    <property type="match status" value="1"/>
</dbReference>
<dbReference type="Ensembl" id="ENSATET00000003306.3">
    <property type="protein sequence ID" value="ENSATEP00000003277.2"/>
    <property type="gene ID" value="ENSATEG00000002260.3"/>
</dbReference>
<dbReference type="InterPro" id="IPR040546">
    <property type="entry name" value="Rege-1_UBA-like"/>
</dbReference>
<dbReference type="InterPro" id="IPR021869">
    <property type="entry name" value="RNase_Zc3h12_NYN"/>
</dbReference>